<reference evidence="5 6" key="1">
    <citation type="submission" date="2024-11" db="EMBL/GenBank/DDBJ databases">
        <title>Identification and Characterization of a Novel Fosfomycin Bacillithiol Transferase FosB8 in Paenibacillus illinoisensis.</title>
        <authorList>
            <person name="Lu W."/>
        </authorList>
    </citation>
    <scope>NUCLEOTIDE SEQUENCE [LARGE SCALE GENOMIC DNA]</scope>
    <source>
        <strain evidence="5 6">WP77</strain>
    </source>
</reference>
<organism evidence="5 6">
    <name type="scientific">Paenibacillus illinoisensis</name>
    <dbReference type="NCBI Taxonomy" id="59845"/>
    <lineage>
        <taxon>Bacteria</taxon>
        <taxon>Bacillati</taxon>
        <taxon>Bacillota</taxon>
        <taxon>Bacilli</taxon>
        <taxon>Bacillales</taxon>
        <taxon>Paenibacillaceae</taxon>
        <taxon>Paenibacillus</taxon>
    </lineage>
</organism>
<dbReference type="SUPFAM" id="SSF51182">
    <property type="entry name" value="RmlC-like cupins"/>
    <property type="match status" value="1"/>
</dbReference>
<gene>
    <name evidence="5" type="ORF">ACINKY_07485</name>
</gene>
<dbReference type="Proteomes" id="UP001618531">
    <property type="component" value="Unassembled WGS sequence"/>
</dbReference>
<proteinExistence type="predicted"/>
<protein>
    <submittedName>
        <fullName evidence="5">Helix-turn-helix domain-containing protein</fullName>
    </submittedName>
</protein>
<dbReference type="SMART" id="SM00342">
    <property type="entry name" value="HTH_ARAC"/>
    <property type="match status" value="1"/>
</dbReference>
<accession>A0ABW8HQW0</accession>
<dbReference type="PROSITE" id="PS01124">
    <property type="entry name" value="HTH_ARAC_FAMILY_2"/>
    <property type="match status" value="1"/>
</dbReference>
<dbReference type="RefSeq" id="WP_402872932.1">
    <property type="nucleotide sequence ID" value="NZ_JBIYSL010000001.1"/>
</dbReference>
<dbReference type="Gene3D" id="2.60.120.10">
    <property type="entry name" value="Jelly Rolls"/>
    <property type="match status" value="1"/>
</dbReference>
<dbReference type="InterPro" id="IPR018060">
    <property type="entry name" value="HTH_AraC"/>
</dbReference>
<dbReference type="InterPro" id="IPR018062">
    <property type="entry name" value="HTH_AraC-typ_CS"/>
</dbReference>
<evidence type="ECO:0000256" key="3">
    <source>
        <dbReference type="ARBA" id="ARBA00023163"/>
    </source>
</evidence>
<keyword evidence="3" id="KW-0804">Transcription</keyword>
<dbReference type="Pfam" id="PF02311">
    <property type="entry name" value="AraC_binding"/>
    <property type="match status" value="1"/>
</dbReference>
<evidence type="ECO:0000259" key="4">
    <source>
        <dbReference type="PROSITE" id="PS01124"/>
    </source>
</evidence>
<evidence type="ECO:0000313" key="5">
    <source>
        <dbReference type="EMBL" id="MFK0522043.1"/>
    </source>
</evidence>
<evidence type="ECO:0000256" key="2">
    <source>
        <dbReference type="ARBA" id="ARBA00023125"/>
    </source>
</evidence>
<dbReference type="InterPro" id="IPR009057">
    <property type="entry name" value="Homeodomain-like_sf"/>
</dbReference>
<feature type="domain" description="HTH araC/xylS-type" evidence="4">
    <location>
        <begin position="189"/>
        <end position="287"/>
    </location>
</feature>
<keyword evidence="6" id="KW-1185">Reference proteome</keyword>
<keyword evidence="2" id="KW-0238">DNA-binding</keyword>
<dbReference type="Pfam" id="PF12833">
    <property type="entry name" value="HTH_18"/>
    <property type="match status" value="1"/>
</dbReference>
<dbReference type="InterPro" id="IPR020449">
    <property type="entry name" value="Tscrpt_reg_AraC-type_HTH"/>
</dbReference>
<dbReference type="PRINTS" id="PR00032">
    <property type="entry name" value="HTHARAC"/>
</dbReference>
<evidence type="ECO:0000256" key="1">
    <source>
        <dbReference type="ARBA" id="ARBA00023015"/>
    </source>
</evidence>
<comment type="caution">
    <text evidence="5">The sequence shown here is derived from an EMBL/GenBank/DDBJ whole genome shotgun (WGS) entry which is preliminary data.</text>
</comment>
<name>A0ABW8HQW0_9BACL</name>
<dbReference type="Gene3D" id="1.10.10.60">
    <property type="entry name" value="Homeodomain-like"/>
    <property type="match status" value="2"/>
</dbReference>
<dbReference type="PANTHER" id="PTHR43280:SF2">
    <property type="entry name" value="HTH-TYPE TRANSCRIPTIONAL REGULATOR EXSA"/>
    <property type="match status" value="1"/>
</dbReference>
<dbReference type="InterPro" id="IPR003313">
    <property type="entry name" value="AraC-bd"/>
</dbReference>
<dbReference type="PROSITE" id="PS00041">
    <property type="entry name" value="HTH_ARAC_FAMILY_1"/>
    <property type="match status" value="1"/>
</dbReference>
<dbReference type="PANTHER" id="PTHR43280">
    <property type="entry name" value="ARAC-FAMILY TRANSCRIPTIONAL REGULATOR"/>
    <property type="match status" value="1"/>
</dbReference>
<dbReference type="SUPFAM" id="SSF46689">
    <property type="entry name" value="Homeodomain-like"/>
    <property type="match status" value="2"/>
</dbReference>
<dbReference type="EMBL" id="JBIYSL010000001">
    <property type="protein sequence ID" value="MFK0522043.1"/>
    <property type="molecule type" value="Genomic_DNA"/>
</dbReference>
<dbReference type="InterPro" id="IPR011051">
    <property type="entry name" value="RmlC_Cupin_sf"/>
</dbReference>
<sequence>MSTKRSTYVMSGDSFFEPGVPIYVNRAQEAFEMHTHSHEFIEITYISEGSGVHYIGDESVSVEQGTLIFIPIGLSHVFRPKTPKKDSPLIVYNCLFPLEYLYELRSGFPQASEMIDFFTNEKLSWYSAKDSKGIYNSMFYEMYHEFSARPPGYFAVMTSLVIRMLTGLYRHQIQINMPVKDMPQWMAVDKAIDYINRNYESELKLREIAAKANLSERQFSRLFQRQTGMNFINYIQNIRMEAACRLLVTNHCSVTEISVAVGYTDLKFFHQLFKKKTGSTPRQYRATARIDQIQE</sequence>
<evidence type="ECO:0000313" key="6">
    <source>
        <dbReference type="Proteomes" id="UP001618531"/>
    </source>
</evidence>
<keyword evidence="1" id="KW-0805">Transcription regulation</keyword>
<dbReference type="InterPro" id="IPR014710">
    <property type="entry name" value="RmlC-like_jellyroll"/>
</dbReference>